<protein>
    <submittedName>
        <fullName evidence="1">Uncharacterized protein</fullName>
    </submittedName>
</protein>
<dbReference type="Gramene" id="OIT37281">
    <property type="protein sequence ID" value="OIT37281"/>
    <property type="gene ID" value="A4A49_51114"/>
</dbReference>
<accession>A0A314L672</accession>
<sequence length="558" mass="63206">MVTGNPAMDLQKQYENLRARELELRVVMEQTQQELREDMDRKHAELIQMLSSLKHSIDGTHLHMQSKDKQFAENHRHFQKLEDKLSEKWSNLDALDDMCLPALFIEVERITFAHKVSHEMIGRDHVKAVHVFIRNKSKFSLVLGGNGMVVPWFMHPKIVDIELRNIDCWEEALRALCYKLPMDLVEAIILQIGKKRLFDNVSGIKVTKFTASWEDRVKHVLISKIKLIALKFDMVLMAFCYKWQMVPKLQEASFGFLPGIIIAFVLGDLLTMEDYGNLVVALPETTVTEGARLCGSSVVYINFFYPELASIGLSAHNWLVSECKIHKDSQKGSVDMARNVSTTGAKVFLEGYIFLCEESYFNISPTPGIVHHRFLSYQGNLLTMDSIGHVKLWDIIGGTAGQEYKEVIIDKEGTHRELLMNFPTKGKVKLGTFSLGTFWKAAFAWNLITTSRVEVVGLHIFLSNTNDSASLRDGVVHGLYFTFDLGGILIPLENQVVGLHFQKLQHLIILHQHTCSFTGYVTSFFPIPSYNPAFGSKCSANDVHYSSVGEETCTIPST</sequence>
<organism evidence="1 2">
    <name type="scientific">Nicotiana attenuata</name>
    <name type="common">Coyote tobacco</name>
    <dbReference type="NCBI Taxonomy" id="49451"/>
    <lineage>
        <taxon>Eukaryota</taxon>
        <taxon>Viridiplantae</taxon>
        <taxon>Streptophyta</taxon>
        <taxon>Embryophyta</taxon>
        <taxon>Tracheophyta</taxon>
        <taxon>Spermatophyta</taxon>
        <taxon>Magnoliopsida</taxon>
        <taxon>eudicotyledons</taxon>
        <taxon>Gunneridae</taxon>
        <taxon>Pentapetalae</taxon>
        <taxon>asterids</taxon>
        <taxon>lamiids</taxon>
        <taxon>Solanales</taxon>
        <taxon>Solanaceae</taxon>
        <taxon>Nicotianoideae</taxon>
        <taxon>Nicotianeae</taxon>
        <taxon>Nicotiana</taxon>
    </lineage>
</organism>
<name>A0A314L672_NICAT</name>
<comment type="caution">
    <text evidence="1">The sequence shown here is derived from an EMBL/GenBank/DDBJ whole genome shotgun (WGS) entry which is preliminary data.</text>
</comment>
<dbReference type="EMBL" id="MJEQ01000330">
    <property type="protein sequence ID" value="OIT37281.1"/>
    <property type="molecule type" value="Genomic_DNA"/>
</dbReference>
<dbReference type="Proteomes" id="UP000187609">
    <property type="component" value="Unassembled WGS sequence"/>
</dbReference>
<keyword evidence="2" id="KW-1185">Reference proteome</keyword>
<dbReference type="STRING" id="49451.A0A314L672"/>
<reference evidence="1" key="1">
    <citation type="submission" date="2016-11" db="EMBL/GenBank/DDBJ databases">
        <title>The genome of Nicotiana attenuata.</title>
        <authorList>
            <person name="Xu S."/>
            <person name="Brockmoeller T."/>
            <person name="Gaquerel E."/>
            <person name="Navarro A."/>
            <person name="Kuhl H."/>
            <person name="Gase K."/>
            <person name="Ling Z."/>
            <person name="Zhou W."/>
            <person name="Kreitzer C."/>
            <person name="Stanke M."/>
            <person name="Tang H."/>
            <person name="Lyons E."/>
            <person name="Pandey P."/>
            <person name="Pandey S.P."/>
            <person name="Timmermann B."/>
            <person name="Baldwin I.T."/>
        </authorList>
    </citation>
    <scope>NUCLEOTIDE SEQUENCE [LARGE SCALE GENOMIC DNA]</scope>
    <source>
        <strain evidence="1">UT</strain>
    </source>
</reference>
<evidence type="ECO:0000313" key="1">
    <source>
        <dbReference type="EMBL" id="OIT37281.1"/>
    </source>
</evidence>
<dbReference type="AlphaFoldDB" id="A0A314L672"/>
<evidence type="ECO:0000313" key="2">
    <source>
        <dbReference type="Proteomes" id="UP000187609"/>
    </source>
</evidence>
<proteinExistence type="predicted"/>
<gene>
    <name evidence="1" type="ORF">A4A49_51114</name>
</gene>